<accession>A0ABR4LQJ5</accession>
<evidence type="ECO:0000259" key="3">
    <source>
        <dbReference type="PROSITE" id="PS50055"/>
    </source>
</evidence>
<dbReference type="Pfam" id="PF00102">
    <property type="entry name" value="Y_phosphatase"/>
    <property type="match status" value="1"/>
</dbReference>
<dbReference type="InterPro" id="IPR001763">
    <property type="entry name" value="Rhodanese-like_dom"/>
</dbReference>
<evidence type="ECO:0000259" key="4">
    <source>
        <dbReference type="PROSITE" id="PS50206"/>
    </source>
</evidence>
<dbReference type="SMART" id="SM00194">
    <property type="entry name" value="PTPc"/>
    <property type="match status" value="1"/>
</dbReference>
<dbReference type="EMBL" id="JBFXLQ010000022">
    <property type="protein sequence ID" value="KAL2866815.1"/>
    <property type="molecule type" value="Genomic_DNA"/>
</dbReference>
<evidence type="ECO:0000313" key="6">
    <source>
        <dbReference type="Proteomes" id="UP001610432"/>
    </source>
</evidence>
<dbReference type="SUPFAM" id="SSF52821">
    <property type="entry name" value="Rhodanese/Cell cycle control phosphatase"/>
    <property type="match status" value="1"/>
</dbReference>
<keyword evidence="6" id="KW-1185">Reference proteome</keyword>
<dbReference type="Pfam" id="PF00581">
    <property type="entry name" value="Rhodanese"/>
    <property type="match status" value="1"/>
</dbReference>
<feature type="compositionally biased region" description="Polar residues" evidence="2">
    <location>
        <begin position="22"/>
        <end position="44"/>
    </location>
</feature>
<dbReference type="Proteomes" id="UP001610432">
    <property type="component" value="Unassembled WGS sequence"/>
</dbReference>
<protein>
    <submittedName>
        <fullName evidence="5">Uncharacterized protein</fullName>
    </submittedName>
</protein>
<evidence type="ECO:0000313" key="5">
    <source>
        <dbReference type="EMBL" id="KAL2866815.1"/>
    </source>
</evidence>
<dbReference type="PANTHER" id="PTHR19134">
    <property type="entry name" value="RECEPTOR-TYPE TYROSINE-PROTEIN PHOSPHATASE"/>
    <property type="match status" value="1"/>
</dbReference>
<comment type="caution">
    <text evidence="5">The sequence shown here is derived from an EMBL/GenBank/DDBJ whole genome shotgun (WGS) entry which is preliminary data.</text>
</comment>
<dbReference type="SMART" id="SM00450">
    <property type="entry name" value="RHOD"/>
    <property type="match status" value="1"/>
</dbReference>
<gene>
    <name evidence="5" type="ORF">BJX67DRAFT_372260</name>
</gene>
<evidence type="ECO:0000256" key="1">
    <source>
        <dbReference type="ARBA" id="ARBA00009649"/>
    </source>
</evidence>
<feature type="domain" description="Tyrosine-protein phosphatase" evidence="3">
    <location>
        <begin position="395"/>
        <end position="549"/>
    </location>
</feature>
<dbReference type="PANTHER" id="PTHR19134:SF561">
    <property type="entry name" value="PROTEIN TYROSINE PHOSPHATASE 36E, ISOFORM A"/>
    <property type="match status" value="1"/>
</dbReference>
<dbReference type="InterPro" id="IPR050348">
    <property type="entry name" value="Protein-Tyr_Phosphatase"/>
</dbReference>
<sequence>MTGPRSPTSPWPQEPQALAITGPSSPTTFFPLSDSRPSSFNKSSLRGEAPELPDSNYFSFSLGSPGNYLKKRNQLSHIHSTDSPEEQLTSGRDVAGEQLVPLEVRPGSECSSAVCRLSLNRSRVREDPDSSASRCVITQAAETNGRPVSIEHCAELLVSFANDVMLLDVRPYAHFSKGNIKGSLNLCIPTTLLRRPSFDTKKLANTFTDEADRKNFARWKQYRYIIVYDASTVSMKDATPLANLLKKFSVEGWKGDGLILMGGYRAFSIKFPELTQQQQQALSSQTKESSHMQIELPQSAPVAGGCNIPESSNIAIPFFGNIRQHMDLLDGSLSESKRRSLPPWLRQVSDPTDQGRIAALRFLDIEKAELERMKQALSRPSTKTFRVAGIEKGTKNRYNDIYPYDHTRVRLHDIPHGGCDYVNASYMKAEYSDRYYIATQAPVPDTFDDFWRVVWEQDVRLVVSLTAEVERGQVKCHPYWKSGTYGPLHVNNFSKKYIPMESAALQQVGSRAPVEPAGNSSIVVRHFGLSHSDTSDLFLLLKRRAVRQLCDSQFNTSCQTFTFGDKSPNIKASSLALRGNETLAFTTYRNQKVVQILRARQGQIALLAEIRLPWNQSGSAEILKTAFDGRDRVYILHRFTPDIEEPDPDAEHPFVKRARESGDYETAVYLSCHSLEFPDGQVNVTAFRERAGFEPSALAVASDGSFAISWYHRTFPIHTVIFYTVENGSEYEIGHNLVGFLHTTRQLHKWYDNMRGPLVTGIAFNDRSTQLLYYYQAKSLYASFQKIDRVGPPTLYENSNPVHFTTNLSLLFSIGIPFFGTHETLNRNGLEVCQWKYLSIGIATHREENWTVACLLRSEATCRASNCGHHLNLERGRRLMDWVVVARLWGFRDSTNSLGCKVATSKRGTRIAVANWGVIYVWALEPEALIDKDSQEYYHPSWRSSRTGLIELHPIVLNLDAVCFQLQFTDQENELIAITDRGIMLWDLTPFRRGCRSCQQLTV</sequence>
<dbReference type="Gene3D" id="3.90.190.10">
    <property type="entry name" value="Protein tyrosine phosphatase superfamily"/>
    <property type="match status" value="1"/>
</dbReference>
<dbReference type="GeneID" id="98146293"/>
<feature type="region of interest" description="Disordered" evidence="2">
    <location>
        <begin position="1"/>
        <end position="49"/>
    </location>
</feature>
<feature type="domain" description="Rhodanese" evidence="4">
    <location>
        <begin position="160"/>
        <end position="276"/>
    </location>
</feature>
<dbReference type="CDD" id="cd01446">
    <property type="entry name" value="DSP_MapKP"/>
    <property type="match status" value="1"/>
</dbReference>
<dbReference type="Gene3D" id="3.40.250.10">
    <property type="entry name" value="Rhodanese-like domain"/>
    <property type="match status" value="1"/>
</dbReference>
<organism evidence="5 6">
    <name type="scientific">Aspergillus lucknowensis</name>
    <dbReference type="NCBI Taxonomy" id="176173"/>
    <lineage>
        <taxon>Eukaryota</taxon>
        <taxon>Fungi</taxon>
        <taxon>Dikarya</taxon>
        <taxon>Ascomycota</taxon>
        <taxon>Pezizomycotina</taxon>
        <taxon>Eurotiomycetes</taxon>
        <taxon>Eurotiomycetidae</taxon>
        <taxon>Eurotiales</taxon>
        <taxon>Aspergillaceae</taxon>
        <taxon>Aspergillus</taxon>
        <taxon>Aspergillus subgen. Nidulantes</taxon>
    </lineage>
</organism>
<dbReference type="PROSITE" id="PS50206">
    <property type="entry name" value="RHODANESE_3"/>
    <property type="match status" value="1"/>
</dbReference>
<dbReference type="PRINTS" id="PR00700">
    <property type="entry name" value="PRTYPHPHTASE"/>
</dbReference>
<reference evidence="5 6" key="1">
    <citation type="submission" date="2024-07" db="EMBL/GenBank/DDBJ databases">
        <title>Section-level genome sequencing and comparative genomics of Aspergillus sections Usti and Cavernicolus.</title>
        <authorList>
            <consortium name="Lawrence Berkeley National Laboratory"/>
            <person name="Nybo J.L."/>
            <person name="Vesth T.C."/>
            <person name="Theobald S."/>
            <person name="Frisvad J.C."/>
            <person name="Larsen T.O."/>
            <person name="Kjaerboelling I."/>
            <person name="Rothschild-Mancinelli K."/>
            <person name="Lyhne E.K."/>
            <person name="Kogle M.E."/>
            <person name="Barry K."/>
            <person name="Clum A."/>
            <person name="Na H."/>
            <person name="Ledsgaard L."/>
            <person name="Lin J."/>
            <person name="Lipzen A."/>
            <person name="Kuo A."/>
            <person name="Riley R."/>
            <person name="Mondo S."/>
            <person name="Labutti K."/>
            <person name="Haridas S."/>
            <person name="Pangalinan J."/>
            <person name="Salamov A.A."/>
            <person name="Simmons B.A."/>
            <person name="Magnuson J.K."/>
            <person name="Chen J."/>
            <person name="Drula E."/>
            <person name="Henrissat B."/>
            <person name="Wiebenga A."/>
            <person name="Lubbers R.J."/>
            <person name="Gomes A.C."/>
            <person name="Macurrencykelacurrency M.R."/>
            <person name="Stajich J."/>
            <person name="Grigoriev I.V."/>
            <person name="Mortensen U.H."/>
            <person name="De Vries R.P."/>
            <person name="Baker S.E."/>
            <person name="Andersen M.R."/>
        </authorList>
    </citation>
    <scope>NUCLEOTIDE SEQUENCE [LARGE SCALE GENOMIC DNA]</scope>
    <source>
        <strain evidence="5 6">CBS 449.75</strain>
    </source>
</reference>
<dbReference type="InterPro" id="IPR000242">
    <property type="entry name" value="PTP_cat"/>
</dbReference>
<evidence type="ECO:0000256" key="2">
    <source>
        <dbReference type="SAM" id="MobiDB-lite"/>
    </source>
</evidence>
<dbReference type="InterPro" id="IPR029021">
    <property type="entry name" value="Prot-tyrosine_phosphatase-like"/>
</dbReference>
<dbReference type="SUPFAM" id="SSF52799">
    <property type="entry name" value="(Phosphotyrosine protein) phosphatases II"/>
    <property type="match status" value="1"/>
</dbReference>
<dbReference type="RefSeq" id="XP_070885794.1">
    <property type="nucleotide sequence ID" value="XM_071031221.1"/>
</dbReference>
<name>A0ABR4LQJ5_9EURO</name>
<comment type="similarity">
    <text evidence="1">Belongs to the protein-tyrosine phosphatase family. Non-receptor class subfamily.</text>
</comment>
<proteinExistence type="inferred from homology"/>
<dbReference type="InterPro" id="IPR036873">
    <property type="entry name" value="Rhodanese-like_dom_sf"/>
</dbReference>
<dbReference type="PROSITE" id="PS50055">
    <property type="entry name" value="TYR_PHOSPHATASE_PTP"/>
    <property type="match status" value="1"/>
</dbReference>